<dbReference type="AlphaFoldDB" id="A0A9D4J9M7"/>
<reference evidence="1" key="2">
    <citation type="submission" date="2020-11" db="EMBL/GenBank/DDBJ databases">
        <authorList>
            <person name="McCartney M.A."/>
            <person name="Auch B."/>
            <person name="Kono T."/>
            <person name="Mallez S."/>
            <person name="Becker A."/>
            <person name="Gohl D.M."/>
            <person name="Silverstein K.A.T."/>
            <person name="Koren S."/>
            <person name="Bechman K.B."/>
            <person name="Herman A."/>
            <person name="Abrahante J.E."/>
            <person name="Garbe J."/>
        </authorList>
    </citation>
    <scope>NUCLEOTIDE SEQUENCE</scope>
    <source>
        <strain evidence="1">Duluth1</strain>
        <tissue evidence="1">Whole animal</tissue>
    </source>
</reference>
<evidence type="ECO:0000313" key="1">
    <source>
        <dbReference type="EMBL" id="KAH3800553.1"/>
    </source>
</evidence>
<name>A0A9D4J9M7_DREPO</name>
<protein>
    <submittedName>
        <fullName evidence="1">Uncharacterized protein</fullName>
    </submittedName>
</protein>
<organism evidence="1 2">
    <name type="scientific">Dreissena polymorpha</name>
    <name type="common">Zebra mussel</name>
    <name type="synonym">Mytilus polymorpha</name>
    <dbReference type="NCBI Taxonomy" id="45954"/>
    <lineage>
        <taxon>Eukaryota</taxon>
        <taxon>Metazoa</taxon>
        <taxon>Spiralia</taxon>
        <taxon>Lophotrochozoa</taxon>
        <taxon>Mollusca</taxon>
        <taxon>Bivalvia</taxon>
        <taxon>Autobranchia</taxon>
        <taxon>Heteroconchia</taxon>
        <taxon>Euheterodonta</taxon>
        <taxon>Imparidentia</taxon>
        <taxon>Neoheterodontei</taxon>
        <taxon>Myida</taxon>
        <taxon>Dreissenoidea</taxon>
        <taxon>Dreissenidae</taxon>
        <taxon>Dreissena</taxon>
    </lineage>
</organism>
<keyword evidence="2" id="KW-1185">Reference proteome</keyword>
<reference evidence="1" key="1">
    <citation type="journal article" date="2019" name="bioRxiv">
        <title>The Genome of the Zebra Mussel, Dreissena polymorpha: A Resource for Invasive Species Research.</title>
        <authorList>
            <person name="McCartney M.A."/>
            <person name="Auch B."/>
            <person name="Kono T."/>
            <person name="Mallez S."/>
            <person name="Zhang Y."/>
            <person name="Obille A."/>
            <person name="Becker A."/>
            <person name="Abrahante J.E."/>
            <person name="Garbe J."/>
            <person name="Badalamenti J.P."/>
            <person name="Herman A."/>
            <person name="Mangelson H."/>
            <person name="Liachko I."/>
            <person name="Sullivan S."/>
            <person name="Sone E.D."/>
            <person name="Koren S."/>
            <person name="Silverstein K.A.T."/>
            <person name="Beckman K.B."/>
            <person name="Gohl D.M."/>
        </authorList>
    </citation>
    <scope>NUCLEOTIDE SEQUENCE</scope>
    <source>
        <strain evidence="1">Duluth1</strain>
        <tissue evidence="1">Whole animal</tissue>
    </source>
</reference>
<gene>
    <name evidence="1" type="ORF">DPMN_154186</name>
</gene>
<evidence type="ECO:0000313" key="2">
    <source>
        <dbReference type="Proteomes" id="UP000828390"/>
    </source>
</evidence>
<comment type="caution">
    <text evidence="1">The sequence shown here is derived from an EMBL/GenBank/DDBJ whole genome shotgun (WGS) entry which is preliminary data.</text>
</comment>
<sequence length="139" mass="16184">MVKNECMALYIGFSCLDSWLGFIEKYVNGEIYKAFLPVQIYLRTYLGYENLELSVELDEEDFKVCVQTITDQLTALLKDRPRDSKIITNVNTTTTTLRSPLEMPPNTFITADRTKVEYEVRSPHEKTLKQFTKVEPIQF</sequence>
<dbReference type="EMBL" id="JAIWYP010000007">
    <property type="protein sequence ID" value="KAH3800553.1"/>
    <property type="molecule type" value="Genomic_DNA"/>
</dbReference>
<proteinExistence type="predicted"/>
<accession>A0A9D4J9M7</accession>
<dbReference type="Proteomes" id="UP000828390">
    <property type="component" value="Unassembled WGS sequence"/>
</dbReference>